<dbReference type="PANTHER" id="PTHR11695">
    <property type="entry name" value="ALCOHOL DEHYDROGENASE RELATED"/>
    <property type="match status" value="1"/>
</dbReference>
<evidence type="ECO:0000313" key="3">
    <source>
        <dbReference type="EMBL" id="GAA0455081.1"/>
    </source>
</evidence>
<dbReference type="InterPro" id="IPR050700">
    <property type="entry name" value="YIM1/Zinc_Alcohol_DH_Fams"/>
</dbReference>
<dbReference type="InterPro" id="IPR036291">
    <property type="entry name" value="NAD(P)-bd_dom_sf"/>
</dbReference>
<dbReference type="Pfam" id="PF13602">
    <property type="entry name" value="ADH_zinc_N_2"/>
    <property type="match status" value="1"/>
</dbReference>
<dbReference type="Gene3D" id="3.40.50.720">
    <property type="entry name" value="NAD(P)-binding Rossmann-like Domain"/>
    <property type="match status" value="1"/>
</dbReference>
<dbReference type="RefSeq" id="WP_344088228.1">
    <property type="nucleotide sequence ID" value="NZ_BAAAHB010000012.1"/>
</dbReference>
<dbReference type="InterPro" id="IPR002364">
    <property type="entry name" value="Quin_OxRdtase/zeta-crystal_CS"/>
</dbReference>
<evidence type="ECO:0000256" key="1">
    <source>
        <dbReference type="ARBA" id="ARBA00023002"/>
    </source>
</evidence>
<dbReference type="InterPro" id="IPR013154">
    <property type="entry name" value="ADH-like_N"/>
</dbReference>
<sequence>MNDITTMRAISQNVLGGPGVLKEVRLPRPAPGPGEVLVRVHAAGVNPTDWKHRSVPGLFLGEPPFVLGWDVSGVIEATGAGVTLFKPGDEAFGMLPYPYGAGSHAEYVTGPARAFAPKPTAIDHVQAGALPLAALTAWQALVDTACLAAGQRVLIHAAAGGVGHLAVQIAKARGAHVTGTASAAKHDFVRALGADQVLDYRTTDISKAVRDVDVVLDSQGSDHAIHSLRSLRPGGILVSLRLDDGIPALTAEASRLGVHAEVMLVENDHAGMTAIAQLAADGRLRAEIAGTFELAHAAKAHELGDTGRTAGKLVLTVR</sequence>
<dbReference type="SMART" id="SM00829">
    <property type="entry name" value="PKS_ER"/>
    <property type="match status" value="1"/>
</dbReference>
<comment type="caution">
    <text evidence="3">The sequence shown here is derived from an EMBL/GenBank/DDBJ whole genome shotgun (WGS) entry which is preliminary data.</text>
</comment>
<dbReference type="InterPro" id="IPR020843">
    <property type="entry name" value="ER"/>
</dbReference>
<accession>A0ABN0ZPX3</accession>
<keyword evidence="1" id="KW-0560">Oxidoreductase</keyword>
<dbReference type="Proteomes" id="UP001499895">
    <property type="component" value="Unassembled WGS sequence"/>
</dbReference>
<keyword evidence="4" id="KW-1185">Reference proteome</keyword>
<dbReference type="Pfam" id="PF08240">
    <property type="entry name" value="ADH_N"/>
    <property type="match status" value="1"/>
</dbReference>
<dbReference type="EMBL" id="BAAAHB010000012">
    <property type="protein sequence ID" value="GAA0455081.1"/>
    <property type="molecule type" value="Genomic_DNA"/>
</dbReference>
<dbReference type="PROSITE" id="PS01162">
    <property type="entry name" value="QOR_ZETA_CRYSTAL"/>
    <property type="match status" value="1"/>
</dbReference>
<dbReference type="Gene3D" id="3.90.180.10">
    <property type="entry name" value="Medium-chain alcohol dehydrogenases, catalytic domain"/>
    <property type="match status" value="1"/>
</dbReference>
<dbReference type="InterPro" id="IPR011032">
    <property type="entry name" value="GroES-like_sf"/>
</dbReference>
<evidence type="ECO:0000313" key="4">
    <source>
        <dbReference type="Proteomes" id="UP001499895"/>
    </source>
</evidence>
<proteinExistence type="predicted"/>
<dbReference type="SUPFAM" id="SSF51735">
    <property type="entry name" value="NAD(P)-binding Rossmann-fold domains"/>
    <property type="match status" value="1"/>
</dbReference>
<organism evidence="3 4">
    <name type="scientific">Streptomyces stramineus</name>
    <dbReference type="NCBI Taxonomy" id="173861"/>
    <lineage>
        <taxon>Bacteria</taxon>
        <taxon>Bacillati</taxon>
        <taxon>Actinomycetota</taxon>
        <taxon>Actinomycetes</taxon>
        <taxon>Kitasatosporales</taxon>
        <taxon>Streptomycetaceae</taxon>
        <taxon>Streptomyces</taxon>
    </lineage>
</organism>
<dbReference type="CDD" id="cd05289">
    <property type="entry name" value="MDR_like_2"/>
    <property type="match status" value="1"/>
</dbReference>
<dbReference type="SUPFAM" id="SSF50129">
    <property type="entry name" value="GroES-like"/>
    <property type="match status" value="1"/>
</dbReference>
<name>A0ABN0ZPX3_9ACTN</name>
<dbReference type="PANTHER" id="PTHR11695:SF294">
    <property type="entry name" value="RETICULON-4-INTERACTING PROTEIN 1, MITOCHONDRIAL"/>
    <property type="match status" value="1"/>
</dbReference>
<reference evidence="3 4" key="1">
    <citation type="journal article" date="2019" name="Int. J. Syst. Evol. Microbiol.">
        <title>The Global Catalogue of Microorganisms (GCM) 10K type strain sequencing project: providing services to taxonomists for standard genome sequencing and annotation.</title>
        <authorList>
            <consortium name="The Broad Institute Genomics Platform"/>
            <consortium name="The Broad Institute Genome Sequencing Center for Infectious Disease"/>
            <person name="Wu L."/>
            <person name="Ma J."/>
        </authorList>
    </citation>
    <scope>NUCLEOTIDE SEQUENCE [LARGE SCALE GENOMIC DNA]</scope>
    <source>
        <strain evidence="3 4">JCM 10649</strain>
    </source>
</reference>
<feature type="domain" description="Enoyl reductase (ER)" evidence="2">
    <location>
        <begin position="19"/>
        <end position="315"/>
    </location>
</feature>
<gene>
    <name evidence="3" type="ORF">GCM10009544_17270</name>
</gene>
<evidence type="ECO:0000259" key="2">
    <source>
        <dbReference type="SMART" id="SM00829"/>
    </source>
</evidence>
<protein>
    <submittedName>
        <fullName evidence="3">NADP-dependent oxidoreductase</fullName>
    </submittedName>
</protein>